<keyword evidence="8" id="KW-1185">Reference proteome</keyword>
<dbReference type="InterPro" id="IPR043428">
    <property type="entry name" value="LivM-like"/>
</dbReference>
<proteinExistence type="predicted"/>
<keyword evidence="3 6" id="KW-0812">Transmembrane</keyword>
<evidence type="ECO:0000313" key="8">
    <source>
        <dbReference type="Proteomes" id="UP000221168"/>
    </source>
</evidence>
<comment type="caution">
    <text evidence="7">The sequence shown here is derived from an EMBL/GenBank/DDBJ whole genome shotgun (WGS) entry which is preliminary data.</text>
</comment>
<accession>A0A2G1QMD8</accession>
<feature type="transmembrane region" description="Helical" evidence="6">
    <location>
        <begin position="169"/>
        <end position="188"/>
    </location>
</feature>
<dbReference type="GO" id="GO:0015658">
    <property type="term" value="F:branched-chain amino acid transmembrane transporter activity"/>
    <property type="evidence" value="ECO:0007669"/>
    <property type="project" value="InterPro"/>
</dbReference>
<keyword evidence="5 6" id="KW-0472">Membrane</keyword>
<dbReference type="Pfam" id="PF02653">
    <property type="entry name" value="BPD_transp_2"/>
    <property type="match status" value="1"/>
</dbReference>
<dbReference type="PANTHER" id="PTHR30482:SF20">
    <property type="entry name" value="HIGH-AFFINITY BRANCHED-CHAIN AMINO ACID TRANSPORT SYSTEM PERMEASE PROTEIN LIVM"/>
    <property type="match status" value="1"/>
</dbReference>
<feature type="transmembrane region" description="Helical" evidence="6">
    <location>
        <begin position="292"/>
        <end position="313"/>
    </location>
</feature>
<evidence type="ECO:0000256" key="5">
    <source>
        <dbReference type="ARBA" id="ARBA00023136"/>
    </source>
</evidence>
<dbReference type="AlphaFoldDB" id="A0A2G1QMD8"/>
<protein>
    <submittedName>
        <fullName evidence="7">Branched-chain amino acid ABC transporter permease</fullName>
    </submittedName>
</protein>
<evidence type="ECO:0000313" key="7">
    <source>
        <dbReference type="EMBL" id="PHP66686.1"/>
    </source>
</evidence>
<dbReference type="InterPro" id="IPR001851">
    <property type="entry name" value="ABC_transp_permease"/>
</dbReference>
<reference evidence="7 8" key="1">
    <citation type="submission" date="2017-10" db="EMBL/GenBank/DDBJ databases">
        <title>Sedimentibacterium mangrovi gen. nov., sp. nov., a novel member of family Phyllobacteriacea isolated from mangrove sediment.</title>
        <authorList>
            <person name="Liao H."/>
            <person name="Tian Y."/>
        </authorList>
    </citation>
    <scope>NUCLEOTIDE SEQUENCE [LARGE SCALE GENOMIC DNA]</scope>
    <source>
        <strain evidence="7 8">X9-2-2</strain>
    </source>
</reference>
<dbReference type="OrthoDB" id="9804361at2"/>
<feature type="transmembrane region" description="Helical" evidence="6">
    <location>
        <begin position="7"/>
        <end position="23"/>
    </location>
</feature>
<name>A0A2G1QMD8_9HYPH</name>
<comment type="subcellular location">
    <subcellularLocation>
        <location evidence="1">Cell membrane</location>
        <topology evidence="1">Multi-pass membrane protein</topology>
    </subcellularLocation>
</comment>
<dbReference type="CDD" id="cd06581">
    <property type="entry name" value="TM_PBP1_LivM_like"/>
    <property type="match status" value="1"/>
</dbReference>
<sequence>MMNAIPKWLWIALGLAVLIVAPIGQGNYFTLILCSWLMFTIAAMGLNLTLGYAGQISLAQASFMAVGAYITALLTLNGIHWIVAMPAAVVACFFIGLLVGFPALRVKGHFLAFVTLAFNTLVVLVLRNEDWLTGGSYGKFNMPRPDFWIFNTARKSDVLGIALSSNQKIYYLCLITFVVFAALMYGLIRSPWGRAFKGLRENPIRAESLGLDTRRITLLAFAIGSAGGGLAGSLMSPVVQFIEPNSFALVHSLRILLMVVVGGAGYFFGPMLGAAVVILLPEFLRFTQGYYLILYSVAVIILMVYSPSGLMGIGDRILSKLRPQRVVRGDMKEGAQL</sequence>
<evidence type="ECO:0000256" key="3">
    <source>
        <dbReference type="ARBA" id="ARBA00022692"/>
    </source>
</evidence>
<feature type="transmembrane region" description="Helical" evidence="6">
    <location>
        <begin position="216"/>
        <end position="235"/>
    </location>
</feature>
<dbReference type="EMBL" id="PDVP01000007">
    <property type="protein sequence ID" value="PHP66686.1"/>
    <property type="molecule type" value="Genomic_DNA"/>
</dbReference>
<evidence type="ECO:0000256" key="2">
    <source>
        <dbReference type="ARBA" id="ARBA00022475"/>
    </source>
</evidence>
<feature type="transmembrane region" description="Helical" evidence="6">
    <location>
        <begin position="29"/>
        <end position="50"/>
    </location>
</feature>
<gene>
    <name evidence="7" type="ORF">CSC94_13490</name>
</gene>
<organism evidence="7 8">
    <name type="scientific">Zhengella mangrovi</name>
    <dbReference type="NCBI Taxonomy" id="1982044"/>
    <lineage>
        <taxon>Bacteria</taxon>
        <taxon>Pseudomonadati</taxon>
        <taxon>Pseudomonadota</taxon>
        <taxon>Alphaproteobacteria</taxon>
        <taxon>Hyphomicrobiales</taxon>
        <taxon>Notoacmeibacteraceae</taxon>
        <taxon>Zhengella</taxon>
    </lineage>
</organism>
<keyword evidence="4 6" id="KW-1133">Transmembrane helix</keyword>
<evidence type="ECO:0000256" key="1">
    <source>
        <dbReference type="ARBA" id="ARBA00004651"/>
    </source>
</evidence>
<keyword evidence="2" id="KW-1003">Cell membrane</keyword>
<evidence type="ECO:0000256" key="6">
    <source>
        <dbReference type="SAM" id="Phobius"/>
    </source>
</evidence>
<feature type="transmembrane region" description="Helical" evidence="6">
    <location>
        <begin position="81"/>
        <end position="101"/>
    </location>
</feature>
<feature type="transmembrane region" description="Helical" evidence="6">
    <location>
        <begin position="108"/>
        <end position="126"/>
    </location>
</feature>
<feature type="transmembrane region" description="Helical" evidence="6">
    <location>
        <begin position="255"/>
        <end position="280"/>
    </location>
</feature>
<dbReference type="Proteomes" id="UP000221168">
    <property type="component" value="Unassembled WGS sequence"/>
</dbReference>
<evidence type="ECO:0000256" key="4">
    <source>
        <dbReference type="ARBA" id="ARBA00022989"/>
    </source>
</evidence>
<dbReference type="GO" id="GO:0005886">
    <property type="term" value="C:plasma membrane"/>
    <property type="evidence" value="ECO:0007669"/>
    <property type="project" value="UniProtKB-SubCell"/>
</dbReference>
<dbReference type="PANTHER" id="PTHR30482">
    <property type="entry name" value="HIGH-AFFINITY BRANCHED-CHAIN AMINO ACID TRANSPORT SYSTEM PERMEASE"/>
    <property type="match status" value="1"/>
</dbReference>
<feature type="transmembrane region" description="Helical" evidence="6">
    <location>
        <begin position="57"/>
        <end position="75"/>
    </location>
</feature>